<evidence type="ECO:0000313" key="2">
    <source>
        <dbReference type="EMBL" id="KAG7454971.1"/>
    </source>
</evidence>
<accession>A0A9D3P9D9</accession>
<keyword evidence="3" id="KW-1185">Reference proteome</keyword>
<comment type="caution">
    <text evidence="2">The sequence shown here is derived from an EMBL/GenBank/DDBJ whole genome shotgun (WGS) entry which is preliminary data.</text>
</comment>
<dbReference type="OrthoDB" id="427030at2759"/>
<evidence type="ECO:0000313" key="3">
    <source>
        <dbReference type="Proteomes" id="UP001046870"/>
    </source>
</evidence>
<feature type="region of interest" description="Disordered" evidence="1">
    <location>
        <begin position="65"/>
        <end position="98"/>
    </location>
</feature>
<proteinExistence type="predicted"/>
<feature type="compositionally biased region" description="Basic and acidic residues" evidence="1">
    <location>
        <begin position="406"/>
        <end position="415"/>
    </location>
</feature>
<gene>
    <name evidence="2" type="ORF">MATL_G00251580</name>
</gene>
<dbReference type="Proteomes" id="UP001046870">
    <property type="component" value="Chromosome 24"/>
</dbReference>
<protein>
    <submittedName>
        <fullName evidence="2">Uncharacterized protein</fullName>
    </submittedName>
</protein>
<dbReference type="EMBL" id="JAFDVH010000024">
    <property type="protein sequence ID" value="KAG7454971.1"/>
    <property type="molecule type" value="Genomic_DNA"/>
</dbReference>
<sequence length="483" mass="53634">MSNCGNFHTQLVSIMEVLAKAAVAEISKLVDGSCAVLRLEMYRCQNENEALKTKLKLMERELRAARRSPARGSHCAERVSARVRSHRASPVSPTGAADFAVGDREECDLMPKPAEAPEEKVAQPAPAEDPQEQVTQTPAGDPEELGGKHRCGHSEEDLSGLEFVVKAEQEEEHVAQRLSQTGFEHSAGRMNNLDPEYVTYERDGHLWTSFTPGDSDIETDDPVCDNATEQYSQSLSVHTELQHAPAAEEASANSISSFAVPYVDMFDMIPVKKEAEMQGATGEEHTPPVERVFGQEWSFGVWRDAETTAVEEESTPLQSVMREESADMEENTPESLLIKEERLEDNLWSRDPQPTPAEEQVAQPTPAEHPKKHVTQHTPGEEQVTQLTPPEEQVAESIPAGDPEELGEKHRCGHSEEDLSGLEFVVKAEQEEEHVAQRLSQTGFEHNAGRLNNLDPEYVTYERDVESSGQERLLHISGSTERD</sequence>
<name>A0A9D3P9D9_MEGAT</name>
<reference evidence="2" key="1">
    <citation type="submission" date="2021-01" db="EMBL/GenBank/DDBJ databases">
        <authorList>
            <person name="Zahm M."/>
            <person name="Roques C."/>
            <person name="Cabau C."/>
            <person name="Klopp C."/>
            <person name="Donnadieu C."/>
            <person name="Jouanno E."/>
            <person name="Lampietro C."/>
            <person name="Louis A."/>
            <person name="Herpin A."/>
            <person name="Echchiki A."/>
            <person name="Berthelot C."/>
            <person name="Parey E."/>
            <person name="Roest-Crollius H."/>
            <person name="Braasch I."/>
            <person name="Postlethwait J."/>
            <person name="Bobe J."/>
            <person name="Montfort J."/>
            <person name="Bouchez O."/>
            <person name="Begum T."/>
            <person name="Mejri S."/>
            <person name="Adams A."/>
            <person name="Chen W.-J."/>
            <person name="Guiguen Y."/>
        </authorList>
    </citation>
    <scope>NUCLEOTIDE SEQUENCE</scope>
    <source>
        <strain evidence="2">YG-15Mar2019-1</strain>
        <tissue evidence="2">Brain</tissue>
    </source>
</reference>
<feature type="region of interest" description="Disordered" evidence="1">
    <location>
        <begin position="463"/>
        <end position="483"/>
    </location>
</feature>
<feature type="region of interest" description="Disordered" evidence="1">
    <location>
        <begin position="307"/>
        <end position="415"/>
    </location>
</feature>
<organism evidence="2 3">
    <name type="scientific">Megalops atlanticus</name>
    <name type="common">Tarpon</name>
    <name type="synonym">Clupea gigantea</name>
    <dbReference type="NCBI Taxonomy" id="7932"/>
    <lineage>
        <taxon>Eukaryota</taxon>
        <taxon>Metazoa</taxon>
        <taxon>Chordata</taxon>
        <taxon>Craniata</taxon>
        <taxon>Vertebrata</taxon>
        <taxon>Euteleostomi</taxon>
        <taxon>Actinopterygii</taxon>
        <taxon>Neopterygii</taxon>
        <taxon>Teleostei</taxon>
        <taxon>Elopiformes</taxon>
        <taxon>Megalopidae</taxon>
        <taxon>Megalops</taxon>
    </lineage>
</organism>
<evidence type="ECO:0000256" key="1">
    <source>
        <dbReference type="SAM" id="MobiDB-lite"/>
    </source>
</evidence>
<feature type="compositionally biased region" description="Basic and acidic residues" evidence="1">
    <location>
        <begin position="337"/>
        <end position="348"/>
    </location>
</feature>
<dbReference type="AlphaFoldDB" id="A0A9D3P9D9"/>
<feature type="region of interest" description="Disordered" evidence="1">
    <location>
        <begin position="115"/>
        <end position="154"/>
    </location>
</feature>